<dbReference type="Pfam" id="PF13568">
    <property type="entry name" value="OMP_b-brl_2"/>
    <property type="match status" value="1"/>
</dbReference>
<accession>A0A494VXN8</accession>
<dbReference type="Proteomes" id="UP000270046">
    <property type="component" value="Chromosome"/>
</dbReference>
<evidence type="ECO:0000313" key="2">
    <source>
        <dbReference type="EMBL" id="AYL98871.1"/>
    </source>
</evidence>
<dbReference type="InterPro" id="IPR025665">
    <property type="entry name" value="Beta-barrel_OMP_2"/>
</dbReference>
<reference evidence="2 3" key="1">
    <citation type="submission" date="2018-10" db="EMBL/GenBank/DDBJ databases">
        <title>Genome sequencing of Mucilaginibacter sp. HYN0043.</title>
        <authorList>
            <person name="Kim M."/>
            <person name="Yi H."/>
        </authorList>
    </citation>
    <scope>NUCLEOTIDE SEQUENCE [LARGE SCALE GENOMIC DNA]</scope>
    <source>
        <strain evidence="2 3">HYN0043</strain>
    </source>
</reference>
<dbReference type="KEGG" id="muh:HYN43_027950"/>
<gene>
    <name evidence="2" type="ORF">HYN43_027950</name>
</gene>
<dbReference type="EMBL" id="CP032869">
    <property type="protein sequence ID" value="AYL98871.1"/>
    <property type="molecule type" value="Genomic_DNA"/>
</dbReference>
<proteinExistence type="predicted"/>
<dbReference type="AlphaFoldDB" id="A0A494VXN8"/>
<keyword evidence="3" id="KW-1185">Reference proteome</keyword>
<evidence type="ECO:0000313" key="3">
    <source>
        <dbReference type="Proteomes" id="UP000270046"/>
    </source>
</evidence>
<organism evidence="2 3">
    <name type="scientific">Mucilaginibacter celer</name>
    <dbReference type="NCBI Taxonomy" id="2305508"/>
    <lineage>
        <taxon>Bacteria</taxon>
        <taxon>Pseudomonadati</taxon>
        <taxon>Bacteroidota</taxon>
        <taxon>Sphingobacteriia</taxon>
        <taxon>Sphingobacteriales</taxon>
        <taxon>Sphingobacteriaceae</taxon>
        <taxon>Mucilaginibacter</taxon>
    </lineage>
</organism>
<sequence>MIRNFILAFIFMGLSVLIPKVVKAQQFSIGFRSGVAINHFKADQHLPLSAIKPATGYFFSLPAELKLNRFLFFSTGISLLQKNYSTIRTGYLSGLYQDNHNTYMQVPLMLGVENRFSKFKIALSAGVYSGYWLRANIKGQTLNVFDIDIQPDEQGQLQSYFRKTAYNEHYKFNNTKDERYELGLQSEVGLNYTLNKIDITLTGAYQNAITNQQKKYMISQPATRNNTFIVAIGIKTSF</sequence>
<dbReference type="RefSeq" id="WP_119407137.1">
    <property type="nucleotide sequence ID" value="NZ_CP032869.1"/>
</dbReference>
<feature type="domain" description="Outer membrane protein beta-barrel" evidence="1">
    <location>
        <begin position="24"/>
        <end position="211"/>
    </location>
</feature>
<dbReference type="OrthoDB" id="1007524at2"/>
<protein>
    <submittedName>
        <fullName evidence="2">PorT family protein</fullName>
    </submittedName>
</protein>
<evidence type="ECO:0000259" key="1">
    <source>
        <dbReference type="Pfam" id="PF13568"/>
    </source>
</evidence>
<name>A0A494VXN8_9SPHI</name>